<evidence type="ECO:0000256" key="1">
    <source>
        <dbReference type="SAM" id="MobiDB-lite"/>
    </source>
</evidence>
<feature type="region of interest" description="Disordered" evidence="1">
    <location>
        <begin position="93"/>
        <end position="150"/>
    </location>
</feature>
<organism evidence="2 3">
    <name type="scientific">Heterodera trifolii</name>
    <dbReference type="NCBI Taxonomy" id="157864"/>
    <lineage>
        <taxon>Eukaryota</taxon>
        <taxon>Metazoa</taxon>
        <taxon>Ecdysozoa</taxon>
        <taxon>Nematoda</taxon>
        <taxon>Chromadorea</taxon>
        <taxon>Rhabditida</taxon>
        <taxon>Tylenchina</taxon>
        <taxon>Tylenchomorpha</taxon>
        <taxon>Tylenchoidea</taxon>
        <taxon>Heteroderidae</taxon>
        <taxon>Heteroderinae</taxon>
        <taxon>Heterodera</taxon>
    </lineage>
</organism>
<protein>
    <submittedName>
        <fullName evidence="2">Uncharacterized protein</fullName>
    </submittedName>
</protein>
<dbReference type="AlphaFoldDB" id="A0ABD2K801"/>
<sequence length="150" mass="16697">MENKKTTRKRKEFYGNFLLYCARKNCGAVQRRTFLNCAPNSSDGTAHLLGFVPHYGISATAFFGMPPLLWHNEWHSWGCCYGIIRAEIISTSRRPAGSSSPAPFDDNCNDDDDNPSWGTPPPHGRRKFVSSAPEGTAQCHENWWGGDGMG</sequence>
<evidence type="ECO:0000313" key="2">
    <source>
        <dbReference type="EMBL" id="KAL3098843.1"/>
    </source>
</evidence>
<reference evidence="2 3" key="1">
    <citation type="submission" date="2024-10" db="EMBL/GenBank/DDBJ databases">
        <authorList>
            <person name="Kim D."/>
        </authorList>
    </citation>
    <scope>NUCLEOTIDE SEQUENCE [LARGE SCALE GENOMIC DNA]</scope>
    <source>
        <strain evidence="2">BH-2024</strain>
    </source>
</reference>
<feature type="compositionally biased region" description="Low complexity" evidence="1">
    <location>
        <begin position="93"/>
        <end position="106"/>
    </location>
</feature>
<dbReference type="Proteomes" id="UP001620626">
    <property type="component" value="Unassembled WGS sequence"/>
</dbReference>
<comment type="caution">
    <text evidence="2">The sequence shown here is derived from an EMBL/GenBank/DDBJ whole genome shotgun (WGS) entry which is preliminary data.</text>
</comment>
<keyword evidence="3" id="KW-1185">Reference proteome</keyword>
<accession>A0ABD2K801</accession>
<proteinExistence type="predicted"/>
<name>A0ABD2K801_9BILA</name>
<gene>
    <name evidence="2" type="ORF">niasHT_024597</name>
</gene>
<dbReference type="EMBL" id="JBICBT010000819">
    <property type="protein sequence ID" value="KAL3098843.1"/>
    <property type="molecule type" value="Genomic_DNA"/>
</dbReference>
<evidence type="ECO:0000313" key="3">
    <source>
        <dbReference type="Proteomes" id="UP001620626"/>
    </source>
</evidence>